<evidence type="ECO:0000256" key="9">
    <source>
        <dbReference type="HAMAP-Rule" id="MF_00090"/>
    </source>
</evidence>
<dbReference type="CDD" id="cd02440">
    <property type="entry name" value="AdoMet_MTases"/>
    <property type="match status" value="1"/>
</dbReference>
<evidence type="ECO:0000256" key="5">
    <source>
        <dbReference type="ARBA" id="ARBA00022679"/>
    </source>
</evidence>
<keyword evidence="6 9" id="KW-0949">S-adenosyl-L-methionine</keyword>
<dbReference type="InterPro" id="IPR029063">
    <property type="entry name" value="SAM-dependent_MTases_sf"/>
</dbReference>
<keyword evidence="5 9" id="KW-0808">Transferase</keyword>
<proteinExistence type="inferred from homology"/>
<dbReference type="AlphaFoldDB" id="A0AA41G5D8"/>
<comment type="similarity">
    <text evidence="2 9">Belongs to the methyltransferase superfamily. L-isoaspartyl/D-aspartyl protein methyltransferase family.</text>
</comment>
<dbReference type="FunFam" id="3.40.50.150:FF:000010">
    <property type="entry name" value="Protein-L-isoaspartate O-methyltransferase"/>
    <property type="match status" value="1"/>
</dbReference>
<evidence type="ECO:0000313" key="11">
    <source>
        <dbReference type="Proteomes" id="UP001166304"/>
    </source>
</evidence>
<evidence type="ECO:0000256" key="8">
    <source>
        <dbReference type="ARBA" id="ARBA00029295"/>
    </source>
</evidence>
<dbReference type="Proteomes" id="UP001166304">
    <property type="component" value="Unassembled WGS sequence"/>
</dbReference>
<dbReference type="GO" id="GO:0005737">
    <property type="term" value="C:cytoplasm"/>
    <property type="evidence" value="ECO:0007669"/>
    <property type="project" value="UniProtKB-SubCell"/>
</dbReference>
<comment type="catalytic activity">
    <reaction evidence="8 9">
        <text>[protein]-L-isoaspartate + S-adenosyl-L-methionine = [protein]-L-isoaspartate alpha-methyl ester + S-adenosyl-L-homocysteine</text>
        <dbReference type="Rhea" id="RHEA:12705"/>
        <dbReference type="Rhea" id="RHEA-COMP:12143"/>
        <dbReference type="Rhea" id="RHEA-COMP:12144"/>
        <dbReference type="ChEBI" id="CHEBI:57856"/>
        <dbReference type="ChEBI" id="CHEBI:59789"/>
        <dbReference type="ChEBI" id="CHEBI:90596"/>
        <dbReference type="ChEBI" id="CHEBI:90598"/>
        <dbReference type="EC" id="2.1.1.77"/>
    </reaction>
</comment>
<keyword evidence="4 9" id="KW-0489">Methyltransferase</keyword>
<reference evidence="10" key="1">
    <citation type="submission" date="2021-06" db="EMBL/GenBank/DDBJ databases">
        <title>New haloarchaea isolates fom saline soil.</title>
        <authorList>
            <person name="Duran-Viseras A."/>
            <person name="Sanchez-Porro C.S."/>
            <person name="Ventosa A."/>
        </authorList>
    </citation>
    <scope>NUCLEOTIDE SEQUENCE</scope>
    <source>
        <strain evidence="10">JCM 18369</strain>
    </source>
</reference>
<evidence type="ECO:0000256" key="3">
    <source>
        <dbReference type="ARBA" id="ARBA00022490"/>
    </source>
</evidence>
<dbReference type="SUPFAM" id="SSF53335">
    <property type="entry name" value="S-adenosyl-L-methionine-dependent methyltransferases"/>
    <property type="match status" value="1"/>
</dbReference>
<dbReference type="GO" id="GO:0030091">
    <property type="term" value="P:protein repair"/>
    <property type="evidence" value="ECO:0007669"/>
    <property type="project" value="UniProtKB-UniRule"/>
</dbReference>
<dbReference type="RefSeq" id="WP_162415012.1">
    <property type="nucleotide sequence ID" value="NZ_JAHQXE010000007.1"/>
</dbReference>
<evidence type="ECO:0000256" key="4">
    <source>
        <dbReference type="ARBA" id="ARBA00022603"/>
    </source>
</evidence>
<name>A0AA41G5D8_9EURY</name>
<evidence type="ECO:0000256" key="1">
    <source>
        <dbReference type="ARBA" id="ARBA00004496"/>
    </source>
</evidence>
<dbReference type="PANTHER" id="PTHR11579">
    <property type="entry name" value="PROTEIN-L-ISOASPARTATE O-METHYLTRANSFERASE"/>
    <property type="match status" value="1"/>
</dbReference>
<dbReference type="NCBIfam" id="NF001453">
    <property type="entry name" value="PRK00312.1"/>
    <property type="match status" value="1"/>
</dbReference>
<dbReference type="InterPro" id="IPR000682">
    <property type="entry name" value="PCMT"/>
</dbReference>
<dbReference type="PANTHER" id="PTHR11579:SF0">
    <property type="entry name" value="PROTEIN-L-ISOASPARTATE(D-ASPARTATE) O-METHYLTRANSFERASE"/>
    <property type="match status" value="1"/>
</dbReference>
<dbReference type="NCBIfam" id="TIGR00080">
    <property type="entry name" value="pimt"/>
    <property type="match status" value="1"/>
</dbReference>
<gene>
    <name evidence="9" type="primary">pcm</name>
    <name evidence="10" type="ORF">KTS37_18735</name>
</gene>
<organism evidence="10 11">
    <name type="scientific">Haloarcula salina</name>
    <dbReference type="NCBI Taxonomy" id="1429914"/>
    <lineage>
        <taxon>Archaea</taxon>
        <taxon>Methanobacteriati</taxon>
        <taxon>Methanobacteriota</taxon>
        <taxon>Stenosarchaea group</taxon>
        <taxon>Halobacteria</taxon>
        <taxon>Halobacteriales</taxon>
        <taxon>Haloarculaceae</taxon>
        <taxon>Haloarcula</taxon>
    </lineage>
</organism>
<sequence>MVDWDRERSRLVTHLRERVSDEAVLDAMNRVPRHRFVPERTRRNAYADRPLPIGEGQTISAPHMVAIMADLLALSPGDTVLEVGTGCGYHAAVTAELVGTENVYSVEYHESLASRARETLAETGYGDVSVRAGDGKRGWPEHAPYDRVYLTCAAPDFPPSLVEQTRTDGYLLAPLGDGTQTLVRACKRADGTLAREDHGSVRFVPLQ</sequence>
<evidence type="ECO:0000256" key="7">
    <source>
        <dbReference type="ARBA" id="ARBA00025330"/>
    </source>
</evidence>
<comment type="subcellular location">
    <subcellularLocation>
        <location evidence="1 9">Cytoplasm</location>
    </subcellularLocation>
</comment>
<dbReference type="Pfam" id="PF01135">
    <property type="entry name" value="PCMT"/>
    <property type="match status" value="1"/>
</dbReference>
<protein>
    <recommendedName>
        <fullName evidence="9">Protein-L-isoaspartate O-methyltransferase</fullName>
        <ecNumber evidence="9">2.1.1.77</ecNumber>
    </recommendedName>
    <alternativeName>
        <fullName evidence="9">L-isoaspartyl protein carboxyl methyltransferase</fullName>
    </alternativeName>
    <alternativeName>
        <fullName evidence="9">Protein L-isoaspartyl methyltransferase</fullName>
    </alternativeName>
    <alternativeName>
        <fullName evidence="9">Protein-beta-aspartate methyltransferase</fullName>
        <shortName evidence="9">PIMT</shortName>
    </alternativeName>
</protein>
<dbReference type="GO" id="GO:0032259">
    <property type="term" value="P:methylation"/>
    <property type="evidence" value="ECO:0007669"/>
    <property type="project" value="UniProtKB-KW"/>
</dbReference>
<dbReference type="EMBL" id="JAHQXE010000007">
    <property type="protein sequence ID" value="MBV0903824.1"/>
    <property type="molecule type" value="Genomic_DNA"/>
</dbReference>
<evidence type="ECO:0000313" key="10">
    <source>
        <dbReference type="EMBL" id="MBV0903824.1"/>
    </source>
</evidence>
<comment type="caution">
    <text evidence="10">The sequence shown here is derived from an EMBL/GenBank/DDBJ whole genome shotgun (WGS) entry which is preliminary data.</text>
</comment>
<feature type="active site" evidence="9">
    <location>
        <position position="60"/>
    </location>
</feature>
<accession>A0AA41G5D8</accession>
<evidence type="ECO:0000256" key="6">
    <source>
        <dbReference type="ARBA" id="ARBA00022691"/>
    </source>
</evidence>
<dbReference type="HAMAP" id="MF_00090">
    <property type="entry name" value="PIMT"/>
    <property type="match status" value="1"/>
</dbReference>
<keyword evidence="11" id="KW-1185">Reference proteome</keyword>
<keyword evidence="3 9" id="KW-0963">Cytoplasm</keyword>
<evidence type="ECO:0000256" key="2">
    <source>
        <dbReference type="ARBA" id="ARBA00005369"/>
    </source>
</evidence>
<dbReference type="GO" id="GO:0004719">
    <property type="term" value="F:protein-L-isoaspartate (D-aspartate) O-methyltransferase activity"/>
    <property type="evidence" value="ECO:0007669"/>
    <property type="project" value="UniProtKB-UniRule"/>
</dbReference>
<dbReference type="Gene3D" id="3.40.50.150">
    <property type="entry name" value="Vaccinia Virus protein VP39"/>
    <property type="match status" value="1"/>
</dbReference>
<comment type="function">
    <text evidence="7 9">Catalyzes the methyl esterification of L-isoaspartyl residues in peptides and proteins that result from spontaneous decomposition of normal L-aspartyl and L-asparaginyl residues. It plays a role in the repair and/or degradation of damaged proteins.</text>
</comment>
<dbReference type="EC" id="2.1.1.77" evidence="9"/>